<proteinExistence type="predicted"/>
<dbReference type="AlphaFoldDB" id="A0A9N8VS46"/>
<gene>
    <name evidence="2" type="ORF">AGERDE_LOCUS2435</name>
</gene>
<keyword evidence="3" id="KW-1185">Reference proteome</keyword>
<sequence>MNQNQTAQIENELETSNKDALQSFPRIELPFPPTITPEEIINIKDGKIPSKPPNSFIIYRRAFQKQIKESGVLLKLNVVSALASEQWKKEPIEVKKAYKQLALQVNYALVEMRAREVRAKKYALELENLSNQKAHESINDMEFRGQQFFSPQSQENQYFMSSPLSQCSIEDFSFIGQEENSTFLIKENESNIFNNMSHDHFHNKNQHCINEETQEFQTTPYELPYELPLDFNSYLPGFEAFPNYAQRF</sequence>
<dbReference type="SMART" id="SM00398">
    <property type="entry name" value="HMG"/>
    <property type="match status" value="1"/>
</dbReference>
<dbReference type="Pfam" id="PF00505">
    <property type="entry name" value="HMG_box"/>
    <property type="match status" value="1"/>
</dbReference>
<evidence type="ECO:0000259" key="1">
    <source>
        <dbReference type="SMART" id="SM00398"/>
    </source>
</evidence>
<comment type="caution">
    <text evidence="2">The sequence shown here is derived from an EMBL/GenBank/DDBJ whole genome shotgun (WGS) entry which is preliminary data.</text>
</comment>
<name>A0A9N8VS46_9GLOM</name>
<dbReference type="Proteomes" id="UP000789831">
    <property type="component" value="Unassembled WGS sequence"/>
</dbReference>
<dbReference type="InterPro" id="IPR036910">
    <property type="entry name" value="HMG_box_dom_sf"/>
</dbReference>
<reference evidence="2" key="1">
    <citation type="submission" date="2021-06" db="EMBL/GenBank/DDBJ databases">
        <authorList>
            <person name="Kallberg Y."/>
            <person name="Tangrot J."/>
            <person name="Rosling A."/>
        </authorList>
    </citation>
    <scope>NUCLEOTIDE SEQUENCE</scope>
    <source>
        <strain evidence="2">MT106</strain>
    </source>
</reference>
<accession>A0A9N8VS46</accession>
<dbReference type="OrthoDB" id="6247875at2759"/>
<dbReference type="EMBL" id="CAJVPL010000203">
    <property type="protein sequence ID" value="CAG8464722.1"/>
    <property type="molecule type" value="Genomic_DNA"/>
</dbReference>
<evidence type="ECO:0000313" key="3">
    <source>
        <dbReference type="Proteomes" id="UP000789831"/>
    </source>
</evidence>
<dbReference type="SUPFAM" id="SSF47095">
    <property type="entry name" value="HMG-box"/>
    <property type="match status" value="1"/>
</dbReference>
<dbReference type="InterPro" id="IPR009071">
    <property type="entry name" value="HMG_box_dom"/>
</dbReference>
<evidence type="ECO:0000313" key="2">
    <source>
        <dbReference type="EMBL" id="CAG8464722.1"/>
    </source>
</evidence>
<dbReference type="Gene3D" id="1.10.30.10">
    <property type="entry name" value="High mobility group box domain"/>
    <property type="match status" value="1"/>
</dbReference>
<feature type="domain" description="HMG box" evidence="1">
    <location>
        <begin position="48"/>
        <end position="122"/>
    </location>
</feature>
<protein>
    <submittedName>
        <fullName evidence="2">13485_t:CDS:1</fullName>
    </submittedName>
</protein>
<organism evidence="2 3">
    <name type="scientific">Ambispora gerdemannii</name>
    <dbReference type="NCBI Taxonomy" id="144530"/>
    <lineage>
        <taxon>Eukaryota</taxon>
        <taxon>Fungi</taxon>
        <taxon>Fungi incertae sedis</taxon>
        <taxon>Mucoromycota</taxon>
        <taxon>Glomeromycotina</taxon>
        <taxon>Glomeromycetes</taxon>
        <taxon>Archaeosporales</taxon>
        <taxon>Ambisporaceae</taxon>
        <taxon>Ambispora</taxon>
    </lineage>
</organism>